<reference evidence="3" key="2">
    <citation type="journal article" date="2008" name="Nucleic Acids Res.">
        <title>The rice annotation project database (RAP-DB): 2008 update.</title>
        <authorList>
            <consortium name="The rice annotation project (RAP)"/>
        </authorList>
    </citation>
    <scope>GENOME REANNOTATION</scope>
    <source>
        <strain evidence="3">cv. Nipponbare</strain>
    </source>
</reference>
<keyword evidence="2" id="KW-0645">Protease</keyword>
<organism evidence="2 3">
    <name type="scientific">Oryza sativa subsp. japonica</name>
    <name type="common">Rice</name>
    <dbReference type="NCBI Taxonomy" id="39947"/>
    <lineage>
        <taxon>Eukaryota</taxon>
        <taxon>Viridiplantae</taxon>
        <taxon>Streptophyta</taxon>
        <taxon>Embryophyta</taxon>
        <taxon>Tracheophyta</taxon>
        <taxon>Spermatophyta</taxon>
        <taxon>Magnoliopsida</taxon>
        <taxon>Liliopsida</taxon>
        <taxon>Poales</taxon>
        <taxon>Poaceae</taxon>
        <taxon>BOP clade</taxon>
        <taxon>Oryzoideae</taxon>
        <taxon>Oryzeae</taxon>
        <taxon>Oryzinae</taxon>
        <taxon>Oryza</taxon>
        <taxon>Oryza sativa</taxon>
    </lineage>
</organism>
<feature type="region of interest" description="Disordered" evidence="1">
    <location>
        <begin position="1"/>
        <end position="25"/>
    </location>
</feature>
<protein>
    <submittedName>
        <fullName evidence="2">Ulp1 protease-like</fullName>
    </submittedName>
</protein>
<dbReference type="EMBL" id="AP005004">
    <property type="protein sequence ID" value="BAD28274.1"/>
    <property type="molecule type" value="Genomic_DNA"/>
</dbReference>
<reference evidence="3" key="1">
    <citation type="journal article" date="2005" name="Nature">
        <title>The map-based sequence of the rice genome.</title>
        <authorList>
            <consortium name="International rice genome sequencing project (IRGSP)"/>
            <person name="Matsumoto T."/>
            <person name="Wu J."/>
            <person name="Kanamori H."/>
            <person name="Katayose Y."/>
            <person name="Fujisawa M."/>
            <person name="Namiki N."/>
            <person name="Mizuno H."/>
            <person name="Yamamoto K."/>
            <person name="Antonio B.A."/>
            <person name="Baba T."/>
            <person name="Sakata K."/>
            <person name="Nagamura Y."/>
            <person name="Aoki H."/>
            <person name="Arikawa K."/>
            <person name="Arita K."/>
            <person name="Bito T."/>
            <person name="Chiden Y."/>
            <person name="Fujitsuka N."/>
            <person name="Fukunaka R."/>
            <person name="Hamada M."/>
            <person name="Harada C."/>
            <person name="Hayashi A."/>
            <person name="Hijishita S."/>
            <person name="Honda M."/>
            <person name="Hosokawa S."/>
            <person name="Ichikawa Y."/>
            <person name="Idonuma A."/>
            <person name="Iijima M."/>
            <person name="Ikeda M."/>
            <person name="Ikeno M."/>
            <person name="Ito K."/>
            <person name="Ito S."/>
            <person name="Ito T."/>
            <person name="Ito Y."/>
            <person name="Ito Y."/>
            <person name="Iwabuchi A."/>
            <person name="Kamiya K."/>
            <person name="Karasawa W."/>
            <person name="Kurita K."/>
            <person name="Katagiri S."/>
            <person name="Kikuta A."/>
            <person name="Kobayashi H."/>
            <person name="Kobayashi N."/>
            <person name="Machita K."/>
            <person name="Maehara T."/>
            <person name="Masukawa M."/>
            <person name="Mizubayashi T."/>
            <person name="Mukai Y."/>
            <person name="Nagasaki H."/>
            <person name="Nagata Y."/>
            <person name="Naito S."/>
            <person name="Nakashima M."/>
            <person name="Nakama Y."/>
            <person name="Nakamichi Y."/>
            <person name="Nakamura M."/>
            <person name="Meguro A."/>
            <person name="Negishi M."/>
            <person name="Ohta I."/>
            <person name="Ohta T."/>
            <person name="Okamoto M."/>
            <person name="Ono N."/>
            <person name="Saji S."/>
            <person name="Sakaguchi M."/>
            <person name="Sakai K."/>
            <person name="Shibata M."/>
            <person name="Shimokawa T."/>
            <person name="Song J."/>
            <person name="Takazaki Y."/>
            <person name="Terasawa K."/>
            <person name="Tsugane M."/>
            <person name="Tsuji K."/>
            <person name="Ueda S."/>
            <person name="Waki K."/>
            <person name="Yamagata H."/>
            <person name="Yamamoto M."/>
            <person name="Yamamoto S."/>
            <person name="Yamane H."/>
            <person name="Yoshiki S."/>
            <person name="Yoshihara R."/>
            <person name="Yukawa K."/>
            <person name="Zhong H."/>
            <person name="Yano M."/>
            <person name="Yuan Q."/>
            <person name="Ouyang S."/>
            <person name="Liu J."/>
            <person name="Jones K.M."/>
            <person name="Gansberger K."/>
            <person name="Moffat K."/>
            <person name="Hill J."/>
            <person name="Bera J."/>
            <person name="Fadrosh D."/>
            <person name="Jin S."/>
            <person name="Johri S."/>
            <person name="Kim M."/>
            <person name="Overton L."/>
            <person name="Reardon M."/>
            <person name="Tsitrin T."/>
            <person name="Vuong H."/>
            <person name="Weaver B."/>
            <person name="Ciecko A."/>
            <person name="Tallon L."/>
            <person name="Jackson J."/>
            <person name="Pai G."/>
            <person name="Aken S.V."/>
            <person name="Utterback T."/>
            <person name="Reidmuller S."/>
            <person name="Feldblyum T."/>
            <person name="Hsiao J."/>
            <person name="Zismann V."/>
            <person name="Iobst S."/>
            <person name="de Vazeille A.R."/>
            <person name="Buell C.R."/>
            <person name="Ying K."/>
            <person name="Li Y."/>
            <person name="Lu T."/>
            <person name="Huang Y."/>
            <person name="Zhao Q."/>
            <person name="Feng Q."/>
            <person name="Zhang L."/>
            <person name="Zhu J."/>
            <person name="Weng Q."/>
            <person name="Mu J."/>
            <person name="Lu Y."/>
            <person name="Fan D."/>
            <person name="Liu Y."/>
            <person name="Guan J."/>
            <person name="Zhang Y."/>
            <person name="Yu S."/>
            <person name="Liu X."/>
            <person name="Zhang Y."/>
            <person name="Hong G."/>
            <person name="Han B."/>
            <person name="Choisne N."/>
            <person name="Demange N."/>
            <person name="Orjeda G."/>
            <person name="Samain S."/>
            <person name="Cattolico L."/>
            <person name="Pelletier E."/>
            <person name="Couloux A."/>
            <person name="Segurens B."/>
            <person name="Wincker P."/>
            <person name="D'Hont A."/>
            <person name="Scarpelli C."/>
            <person name="Weissenbach J."/>
            <person name="Salanoubat M."/>
            <person name="Quetier F."/>
            <person name="Yu Y."/>
            <person name="Kim H.R."/>
            <person name="Rambo T."/>
            <person name="Currie J."/>
            <person name="Collura K."/>
            <person name="Luo M."/>
            <person name="Yang T."/>
            <person name="Ammiraju J.S.S."/>
            <person name="Engler F."/>
            <person name="Soderlund C."/>
            <person name="Wing R.A."/>
            <person name="Palmer L.E."/>
            <person name="de la Bastide M."/>
            <person name="Spiegel L."/>
            <person name="Nascimento L."/>
            <person name="Zutavern T."/>
            <person name="O'Shaughnessy A."/>
            <person name="Dike S."/>
            <person name="Dedhia N."/>
            <person name="Preston R."/>
            <person name="Balija V."/>
            <person name="McCombie W.R."/>
            <person name="Chow T."/>
            <person name="Chen H."/>
            <person name="Chung M."/>
            <person name="Chen C."/>
            <person name="Shaw J."/>
            <person name="Wu H."/>
            <person name="Hsiao K."/>
            <person name="Chao Y."/>
            <person name="Chu M."/>
            <person name="Cheng C."/>
            <person name="Hour A."/>
            <person name="Lee P."/>
            <person name="Lin S."/>
            <person name="Lin Y."/>
            <person name="Liou J."/>
            <person name="Liu S."/>
            <person name="Hsing Y."/>
            <person name="Raghuvanshi S."/>
            <person name="Mohanty A."/>
            <person name="Bharti A.K."/>
            <person name="Gaur A."/>
            <person name="Gupta V."/>
            <person name="Kumar D."/>
            <person name="Ravi V."/>
            <person name="Vij S."/>
            <person name="Kapur A."/>
            <person name="Khurana P."/>
            <person name="Khurana P."/>
            <person name="Khurana J.P."/>
            <person name="Tyagi A.K."/>
            <person name="Gaikwad K."/>
            <person name="Singh A."/>
            <person name="Dalal V."/>
            <person name="Srivastava S."/>
            <person name="Dixit A."/>
            <person name="Pal A.K."/>
            <person name="Ghazi I.A."/>
            <person name="Yadav M."/>
            <person name="Pandit A."/>
            <person name="Bhargava A."/>
            <person name="Sureshbabu K."/>
            <person name="Batra K."/>
            <person name="Sharma T.R."/>
            <person name="Mohapatra T."/>
            <person name="Singh N.K."/>
            <person name="Messing J."/>
            <person name="Nelson A.B."/>
            <person name="Fuks G."/>
            <person name="Kavchok S."/>
            <person name="Keizer G."/>
            <person name="Linton E."/>
            <person name="Llaca V."/>
            <person name="Song R."/>
            <person name="Tanyolac B."/>
            <person name="Young S."/>
            <person name="Ho-Il K."/>
            <person name="Hahn J.H."/>
            <person name="Sangsakoo G."/>
            <person name="Vanavichit A."/>
            <person name="de Mattos Luiz.A.T."/>
            <person name="Zimmer P.D."/>
            <person name="Malone G."/>
            <person name="Dellagostin O."/>
            <person name="de Oliveira A.C."/>
            <person name="Bevan M."/>
            <person name="Bancroft I."/>
            <person name="Minx P."/>
            <person name="Cordum H."/>
            <person name="Wilson R."/>
            <person name="Cheng Z."/>
            <person name="Jin W."/>
            <person name="Jiang J."/>
            <person name="Leong S.A."/>
            <person name="Iwama H."/>
            <person name="Gojobori T."/>
            <person name="Itoh T."/>
            <person name="Niimura Y."/>
            <person name="Fujii Y."/>
            <person name="Habara T."/>
            <person name="Sakai H."/>
            <person name="Sato Y."/>
            <person name="Wilson G."/>
            <person name="Kumar K."/>
            <person name="McCouch S."/>
            <person name="Juretic N."/>
            <person name="Hoen D."/>
            <person name="Wright S."/>
            <person name="Bruskiewich R."/>
            <person name="Bureau T."/>
            <person name="Miyao A."/>
            <person name="Hirochika H."/>
            <person name="Nishikawa T."/>
            <person name="Kadowaki K."/>
            <person name="Sugiura M."/>
            <person name="Burr B."/>
            <person name="Sasaki T."/>
        </authorList>
    </citation>
    <scope>NUCLEOTIDE SEQUENCE [LARGE SCALE GENOMIC DNA]</scope>
    <source>
        <strain evidence="3">cv. Nipponbare</strain>
    </source>
</reference>
<proteinExistence type="predicted"/>
<dbReference type="AlphaFoldDB" id="Q6ESU6"/>
<evidence type="ECO:0000313" key="3">
    <source>
        <dbReference type="Proteomes" id="UP000000763"/>
    </source>
</evidence>
<evidence type="ECO:0000256" key="1">
    <source>
        <dbReference type="SAM" id="MobiDB-lite"/>
    </source>
</evidence>
<feature type="compositionally biased region" description="Basic and acidic residues" evidence="1">
    <location>
        <begin position="1"/>
        <end position="14"/>
    </location>
</feature>
<sequence>MVEEQLRLVFDRQRSGPRTTTPNDRETQYRQVFYLEIPYHKRHLALKPILMSLYAVLTMPPRNLRELRLGTPRADKALSDTSETKDHIRSGRVRVLAVRINQAI</sequence>
<gene>
    <name evidence="2" type="primary">P0503B05.39</name>
</gene>
<evidence type="ECO:0000313" key="2">
    <source>
        <dbReference type="EMBL" id="BAD28274.1"/>
    </source>
</evidence>
<dbReference type="GO" id="GO:0006508">
    <property type="term" value="P:proteolysis"/>
    <property type="evidence" value="ECO:0007669"/>
    <property type="project" value="UniProtKB-KW"/>
</dbReference>
<name>Q6ESU6_ORYSJ</name>
<accession>Q6ESU6</accession>
<dbReference type="Proteomes" id="UP000000763">
    <property type="component" value="Chromosome 2"/>
</dbReference>
<keyword evidence="2" id="KW-0378">Hydrolase</keyword>
<dbReference type="GO" id="GO:0008233">
    <property type="term" value="F:peptidase activity"/>
    <property type="evidence" value="ECO:0007669"/>
    <property type="project" value="UniProtKB-KW"/>
</dbReference>